<gene>
    <name evidence="6" type="ORF">SAMN05216361_4040</name>
</gene>
<keyword evidence="3 6" id="KW-0012">Acyltransferase</keyword>
<dbReference type="EMBL" id="FQWD01000007">
    <property type="protein sequence ID" value="SHH21279.1"/>
    <property type="molecule type" value="Genomic_DNA"/>
</dbReference>
<dbReference type="RefSeq" id="WP_073324987.1">
    <property type="nucleotide sequence ID" value="NZ_FQWD01000007.1"/>
</dbReference>
<dbReference type="Proteomes" id="UP000184520">
    <property type="component" value="Unassembled WGS sequence"/>
</dbReference>
<dbReference type="PANTHER" id="PTHR43300:SF4">
    <property type="entry name" value="ACYL-[ACYL-CARRIER-PROTEIN]--UDP-N-ACETYLGLUCOSAMINE O-ACYLTRANSFERASE"/>
    <property type="match status" value="1"/>
</dbReference>
<organism evidence="6 7">
    <name type="scientific">Marisediminitalea aggregata</name>
    <dbReference type="NCBI Taxonomy" id="634436"/>
    <lineage>
        <taxon>Bacteria</taxon>
        <taxon>Pseudomonadati</taxon>
        <taxon>Pseudomonadota</taxon>
        <taxon>Gammaproteobacteria</taxon>
        <taxon>Alteromonadales</taxon>
        <taxon>Alteromonadaceae</taxon>
        <taxon>Marisediminitalea</taxon>
    </lineage>
</organism>
<feature type="domain" description="Mannose-1-phosphate guanyltransferase C-terminal" evidence="5">
    <location>
        <begin position="103"/>
        <end position="201"/>
    </location>
</feature>
<dbReference type="SUPFAM" id="SSF51161">
    <property type="entry name" value="Trimeric LpxA-like enzymes"/>
    <property type="match status" value="1"/>
</dbReference>
<keyword evidence="6" id="KW-0808">Transferase</keyword>
<reference evidence="7" key="1">
    <citation type="submission" date="2016-11" db="EMBL/GenBank/DDBJ databases">
        <authorList>
            <person name="Varghese N."/>
            <person name="Submissions S."/>
        </authorList>
    </citation>
    <scope>NUCLEOTIDE SEQUENCE [LARGE SCALE GENOMIC DNA]</scope>
    <source>
        <strain evidence="7">CGMCC 1.8995</strain>
    </source>
</reference>
<dbReference type="GO" id="GO:0016746">
    <property type="term" value="F:acyltransferase activity"/>
    <property type="evidence" value="ECO:0007669"/>
    <property type="project" value="UniProtKB-KW"/>
</dbReference>
<evidence type="ECO:0000313" key="6">
    <source>
        <dbReference type="EMBL" id="SHH21279.1"/>
    </source>
</evidence>
<proteinExistence type="inferred from homology"/>
<evidence type="ECO:0000259" key="5">
    <source>
        <dbReference type="Pfam" id="PF25087"/>
    </source>
</evidence>
<comment type="similarity">
    <text evidence="1">Belongs to the transferase hexapeptide repeat family.</text>
</comment>
<evidence type="ECO:0000256" key="2">
    <source>
        <dbReference type="ARBA" id="ARBA00022737"/>
    </source>
</evidence>
<keyword evidence="2" id="KW-0677">Repeat</keyword>
<name>A0A1M5R5M4_9ALTE</name>
<dbReference type="PANTHER" id="PTHR43300">
    <property type="entry name" value="ACETYLTRANSFERASE"/>
    <property type="match status" value="1"/>
</dbReference>
<dbReference type="CDD" id="cd03360">
    <property type="entry name" value="LbH_AT_putative"/>
    <property type="match status" value="1"/>
</dbReference>
<dbReference type="Pfam" id="PF25087">
    <property type="entry name" value="GMPPB_C"/>
    <property type="match status" value="1"/>
</dbReference>
<dbReference type="InterPro" id="IPR020019">
    <property type="entry name" value="AcTrfase_PglD-like"/>
</dbReference>
<accession>A0A1M5R5M4</accession>
<evidence type="ECO:0000256" key="3">
    <source>
        <dbReference type="ARBA" id="ARBA00023315"/>
    </source>
</evidence>
<sequence>MEKIIIVGNKQFAELAYYQFCSEPNYEVLAFAVDRAYLDNTVFLGLPVIAYEALQSNFDMQDVSLFIAIGIAQCNRLREQKFNQVKQDGYRLTSFISSKASVLGPLTVGENVMIMEGCYLHPRVSIEDNVVVWTGTRIAMHSTVAKHCWVTSAVIGERCHIGNNTFIGLNATINPNIRVAEFNVIDAGAVIGHDTLPKQVYRGFRSKPSKIDSDKVFSRDLLN</sequence>
<evidence type="ECO:0000313" key="7">
    <source>
        <dbReference type="Proteomes" id="UP000184520"/>
    </source>
</evidence>
<dbReference type="AlphaFoldDB" id="A0A1M5R5M4"/>
<dbReference type="InterPro" id="IPR050179">
    <property type="entry name" value="Trans_hexapeptide_repeat"/>
</dbReference>
<evidence type="ECO:0000256" key="4">
    <source>
        <dbReference type="PIRSR" id="PIRSR620019-2"/>
    </source>
</evidence>
<feature type="binding site" evidence="4">
    <location>
        <position position="70"/>
    </location>
    <ligand>
        <name>substrate</name>
    </ligand>
</feature>
<dbReference type="InterPro" id="IPR011004">
    <property type="entry name" value="Trimer_LpxA-like_sf"/>
</dbReference>
<evidence type="ECO:0000256" key="1">
    <source>
        <dbReference type="ARBA" id="ARBA00007274"/>
    </source>
</evidence>
<keyword evidence="7" id="KW-1185">Reference proteome</keyword>
<dbReference type="OrthoDB" id="1115300at2"/>
<dbReference type="Gene3D" id="2.160.10.10">
    <property type="entry name" value="Hexapeptide repeat proteins"/>
    <property type="match status" value="1"/>
</dbReference>
<protein>
    <submittedName>
        <fullName evidence="6">Sugar O-acyltransferase, sialic acid O-acetyltransferase NeuD family</fullName>
    </submittedName>
</protein>
<dbReference type="InterPro" id="IPR056729">
    <property type="entry name" value="GMPPB_C"/>
</dbReference>
<dbReference type="STRING" id="634436.SAMN05216361_4040"/>